<feature type="signal peptide" evidence="2">
    <location>
        <begin position="1"/>
        <end position="20"/>
    </location>
</feature>
<dbReference type="EMBL" id="LGRX02026438">
    <property type="protein sequence ID" value="KAK3250875.1"/>
    <property type="molecule type" value="Genomic_DNA"/>
</dbReference>
<reference evidence="3 4" key="1">
    <citation type="journal article" date="2015" name="Genome Biol. Evol.">
        <title>Comparative Genomics of a Bacterivorous Green Alga Reveals Evolutionary Causalities and Consequences of Phago-Mixotrophic Mode of Nutrition.</title>
        <authorList>
            <person name="Burns J.A."/>
            <person name="Paasch A."/>
            <person name="Narechania A."/>
            <person name="Kim E."/>
        </authorList>
    </citation>
    <scope>NUCLEOTIDE SEQUENCE [LARGE SCALE GENOMIC DNA]</scope>
    <source>
        <strain evidence="3 4">PLY_AMNH</strain>
    </source>
</reference>
<dbReference type="AlphaFoldDB" id="A0AAE0CBG4"/>
<evidence type="ECO:0000313" key="4">
    <source>
        <dbReference type="Proteomes" id="UP001190700"/>
    </source>
</evidence>
<proteinExistence type="predicted"/>
<sequence length="124" mass="13453">MARSLLTLAVLFCGIVFAECDTLEHSAARKLLNAQSRAAKASRSKAAENAVPPFGMGYPGMSATGFPGAHMTMEKTSDGRYVAEAKEDLGQYEYNQAAKNQEISSLQEEDEKEHDMLNQLHGNG</sequence>
<organism evidence="3 4">
    <name type="scientific">Cymbomonas tetramitiformis</name>
    <dbReference type="NCBI Taxonomy" id="36881"/>
    <lineage>
        <taxon>Eukaryota</taxon>
        <taxon>Viridiplantae</taxon>
        <taxon>Chlorophyta</taxon>
        <taxon>Pyramimonadophyceae</taxon>
        <taxon>Pyramimonadales</taxon>
        <taxon>Pyramimonadaceae</taxon>
        <taxon>Cymbomonas</taxon>
    </lineage>
</organism>
<feature type="region of interest" description="Disordered" evidence="1">
    <location>
        <begin position="98"/>
        <end position="124"/>
    </location>
</feature>
<accession>A0AAE0CBG4</accession>
<evidence type="ECO:0000256" key="2">
    <source>
        <dbReference type="SAM" id="SignalP"/>
    </source>
</evidence>
<evidence type="ECO:0000313" key="3">
    <source>
        <dbReference type="EMBL" id="KAK3250875.1"/>
    </source>
</evidence>
<gene>
    <name evidence="3" type="ORF">CYMTET_39770</name>
</gene>
<protein>
    <submittedName>
        <fullName evidence="3">Uncharacterized protein</fullName>
    </submittedName>
</protein>
<feature type="chain" id="PRO_5042274765" evidence="2">
    <location>
        <begin position="21"/>
        <end position="124"/>
    </location>
</feature>
<keyword evidence="2" id="KW-0732">Signal</keyword>
<comment type="caution">
    <text evidence="3">The sequence shown here is derived from an EMBL/GenBank/DDBJ whole genome shotgun (WGS) entry which is preliminary data.</text>
</comment>
<keyword evidence="4" id="KW-1185">Reference proteome</keyword>
<dbReference type="Proteomes" id="UP001190700">
    <property type="component" value="Unassembled WGS sequence"/>
</dbReference>
<evidence type="ECO:0000256" key="1">
    <source>
        <dbReference type="SAM" id="MobiDB-lite"/>
    </source>
</evidence>
<name>A0AAE0CBG4_9CHLO</name>